<evidence type="ECO:0008006" key="3">
    <source>
        <dbReference type="Google" id="ProtNLM"/>
    </source>
</evidence>
<evidence type="ECO:0000313" key="2">
    <source>
        <dbReference type="Proteomes" id="UP000441389"/>
    </source>
</evidence>
<accession>A0A6I4IYC0</accession>
<proteinExistence type="predicted"/>
<organism evidence="1 2">
    <name type="scientific">Sphingomonas horti</name>
    <dbReference type="NCBI Taxonomy" id="2682842"/>
    <lineage>
        <taxon>Bacteria</taxon>
        <taxon>Pseudomonadati</taxon>
        <taxon>Pseudomonadota</taxon>
        <taxon>Alphaproteobacteria</taxon>
        <taxon>Sphingomonadales</taxon>
        <taxon>Sphingomonadaceae</taxon>
        <taxon>Sphingomonas</taxon>
    </lineage>
</organism>
<reference evidence="1 2" key="1">
    <citation type="submission" date="2019-12" db="EMBL/GenBank/DDBJ databases">
        <authorList>
            <person name="Huq M.A."/>
        </authorList>
    </citation>
    <scope>NUCLEOTIDE SEQUENCE [LARGE SCALE GENOMIC DNA]</scope>
    <source>
        <strain evidence="1 2">MAH-20</strain>
    </source>
</reference>
<evidence type="ECO:0000313" key="1">
    <source>
        <dbReference type="EMBL" id="MVO76471.1"/>
    </source>
</evidence>
<gene>
    <name evidence="1" type="ORF">GON01_00760</name>
</gene>
<name>A0A6I4IYC0_9SPHN</name>
<dbReference type="RefSeq" id="WP_157025081.1">
    <property type="nucleotide sequence ID" value="NZ_WQMS01000001.1"/>
</dbReference>
<sequence>MAIKWGTAMDTAYDFNRDEYEDDIGWDSPPPVIGGSERRMHVRAYDYWASLLNGRPCPSIQDLDPASIADFGPHSVLLDFSRSLDNPTVTYLGRALREECDMLYGIRTVADVPPRSLVSRLTDPCMQIIANRAPIGFEAEFTNHRGLPTLYRGILMPFSSDGETIDYVYGVINWKHAASDAMSEELEREVAGALGTVAASPDAAPVWPEADAPAEAASHSLHDWLAAARLSAEGAAQSEGRAHSALYAAIGRAWDFALAADEQPDAYTALLEQEGLSVQARAPMTPIVKLVFGAGYDKTRLTEYAAALSYARREGVERGALARYLDRFEGGLKAVVRAERAHRAPAAKPDHGEAARSALRVAPARAEIEIEAGDEEFVILVARRSGPGQLAILAPVTDPALVDKAIRKAAA</sequence>
<dbReference type="EMBL" id="WQMS01000001">
    <property type="protein sequence ID" value="MVO76471.1"/>
    <property type="molecule type" value="Genomic_DNA"/>
</dbReference>
<dbReference type="Proteomes" id="UP000441389">
    <property type="component" value="Unassembled WGS sequence"/>
</dbReference>
<comment type="caution">
    <text evidence="1">The sequence shown here is derived from an EMBL/GenBank/DDBJ whole genome shotgun (WGS) entry which is preliminary data.</text>
</comment>
<dbReference type="AlphaFoldDB" id="A0A6I4IYC0"/>
<keyword evidence="2" id="KW-1185">Reference proteome</keyword>
<protein>
    <recommendedName>
        <fullName evidence="3">PAS domain-containing protein</fullName>
    </recommendedName>
</protein>